<gene>
    <name evidence="7" type="ORF">IAD42_05265</name>
</gene>
<feature type="transmembrane region" description="Helical" evidence="6">
    <location>
        <begin position="50"/>
        <end position="68"/>
    </location>
</feature>
<feature type="transmembrane region" description="Helical" evidence="6">
    <location>
        <begin position="157"/>
        <end position="177"/>
    </location>
</feature>
<evidence type="ECO:0000256" key="1">
    <source>
        <dbReference type="ARBA" id="ARBA00004651"/>
    </source>
</evidence>
<feature type="transmembrane region" description="Helical" evidence="6">
    <location>
        <begin position="294"/>
        <end position="313"/>
    </location>
</feature>
<feature type="transmembrane region" description="Helical" evidence="6">
    <location>
        <begin position="325"/>
        <end position="348"/>
    </location>
</feature>
<dbReference type="InterPro" id="IPR050833">
    <property type="entry name" value="Poly_Biosynth_Transport"/>
</dbReference>
<keyword evidence="5 6" id="KW-0472">Membrane</keyword>
<comment type="subcellular location">
    <subcellularLocation>
        <location evidence="1">Cell membrane</location>
        <topology evidence="1">Multi-pass membrane protein</topology>
    </subcellularLocation>
</comment>
<reference evidence="7" key="1">
    <citation type="submission" date="2020-10" db="EMBL/GenBank/DDBJ databases">
        <authorList>
            <person name="Gilroy R."/>
        </authorList>
    </citation>
    <scope>NUCLEOTIDE SEQUENCE</scope>
    <source>
        <strain evidence="7">ChiHecec3B27-6122</strain>
    </source>
</reference>
<dbReference type="CDD" id="cd13124">
    <property type="entry name" value="MATE_SpoVB_like"/>
    <property type="match status" value="1"/>
</dbReference>
<dbReference type="GO" id="GO:0005886">
    <property type="term" value="C:plasma membrane"/>
    <property type="evidence" value="ECO:0007669"/>
    <property type="project" value="UniProtKB-SubCell"/>
</dbReference>
<feature type="transmembrane region" description="Helical" evidence="6">
    <location>
        <begin position="89"/>
        <end position="108"/>
    </location>
</feature>
<keyword evidence="2" id="KW-1003">Cell membrane</keyword>
<proteinExistence type="predicted"/>
<accession>A0A9D1G4V3</accession>
<protein>
    <submittedName>
        <fullName evidence="7">Polysaccharide biosynthesis protein</fullName>
    </submittedName>
</protein>
<evidence type="ECO:0000256" key="5">
    <source>
        <dbReference type="ARBA" id="ARBA00023136"/>
    </source>
</evidence>
<name>A0A9D1G4V3_9FIRM</name>
<evidence type="ECO:0000313" key="7">
    <source>
        <dbReference type="EMBL" id="HIS97365.1"/>
    </source>
</evidence>
<feature type="transmembrane region" description="Helical" evidence="6">
    <location>
        <begin position="128"/>
        <end position="145"/>
    </location>
</feature>
<evidence type="ECO:0000313" key="8">
    <source>
        <dbReference type="Proteomes" id="UP000886876"/>
    </source>
</evidence>
<feature type="transmembrane region" description="Helical" evidence="6">
    <location>
        <begin position="183"/>
        <end position="208"/>
    </location>
</feature>
<reference evidence="7" key="2">
    <citation type="journal article" date="2021" name="PeerJ">
        <title>Extensive microbial diversity within the chicken gut microbiome revealed by metagenomics and culture.</title>
        <authorList>
            <person name="Gilroy R."/>
            <person name="Ravi A."/>
            <person name="Getino M."/>
            <person name="Pursley I."/>
            <person name="Horton D.L."/>
            <person name="Alikhan N.F."/>
            <person name="Baker D."/>
            <person name="Gharbi K."/>
            <person name="Hall N."/>
            <person name="Watson M."/>
            <person name="Adriaenssens E.M."/>
            <person name="Foster-Nyarko E."/>
            <person name="Jarju S."/>
            <person name="Secka A."/>
            <person name="Antonio M."/>
            <person name="Oren A."/>
            <person name="Chaudhuri R.R."/>
            <person name="La Ragione R."/>
            <person name="Hildebrand F."/>
            <person name="Pallen M.J."/>
        </authorList>
    </citation>
    <scope>NUCLEOTIDE SEQUENCE</scope>
    <source>
        <strain evidence="7">ChiHecec3B27-6122</strain>
    </source>
</reference>
<organism evidence="7 8">
    <name type="scientific">Candidatus Scatomorpha pullistercoris</name>
    <dbReference type="NCBI Taxonomy" id="2840929"/>
    <lineage>
        <taxon>Bacteria</taxon>
        <taxon>Bacillati</taxon>
        <taxon>Bacillota</taxon>
        <taxon>Clostridia</taxon>
        <taxon>Eubacteriales</taxon>
        <taxon>Candidatus Scatomorpha</taxon>
    </lineage>
</organism>
<dbReference type="PANTHER" id="PTHR30250">
    <property type="entry name" value="PST FAMILY PREDICTED COLANIC ACID TRANSPORTER"/>
    <property type="match status" value="1"/>
</dbReference>
<evidence type="ECO:0000256" key="4">
    <source>
        <dbReference type="ARBA" id="ARBA00022989"/>
    </source>
</evidence>
<feature type="transmembrane region" description="Helical" evidence="6">
    <location>
        <begin position="394"/>
        <end position="412"/>
    </location>
</feature>
<comment type="caution">
    <text evidence="7">The sequence shown here is derived from an EMBL/GenBank/DDBJ whole genome shotgun (WGS) entry which is preliminary data.</text>
</comment>
<dbReference type="PIRSF" id="PIRSF038958">
    <property type="entry name" value="PG_synth_SpoVB"/>
    <property type="match status" value="1"/>
</dbReference>
<sequence>MSEPKKQNYLHGAAILAAGVVIIKILGAIYKIPLGNILGDTGMSHFLVSYNIYGVFLTLATAGLPVALSRMISEANTMHRPAQVKRTFSVAWCTFFVLGLVCTLVMFFYPTELAVLFRDPGASQSIKALAPALLLVCLTSAYRGYCQGHENMKPTTVGQIFEVLFKVLTGLALAIWLKNIGKSLSIVSAGAIFGVTVGSLAALAYMFIYKRRNYTAVIETADAPDSSWQIFKNLLRIGIPITLGSSVLSLLNVVDSALCLGRLQDAAGFSAADATVLYGIYGKAQTLYNLPSAFITPLTISVVPAIAACRVTGRRREASAIAENSLRISTVIALPMGVGLSVLSYPIINVLYPNSNAAGPELLAWMGIASFFVCMALIMNAIMQASGNERYPIYSMLIGGAVKIALNWWLIGDPGLNILGAPIATLCSYAVMCIADYLFLCRVMADRPRLGRILIRPVLSCAAMGLSAWAVYGLAIRFIGGPEPGRLMLAVCMLAAIAVAVLVYLVLVVLTKAVTYEDMKLIPKGEKLAKLLRIKP</sequence>
<dbReference type="EMBL" id="DVJS01000133">
    <property type="protein sequence ID" value="HIS97365.1"/>
    <property type="molecule type" value="Genomic_DNA"/>
</dbReference>
<dbReference type="Proteomes" id="UP000886876">
    <property type="component" value="Unassembled WGS sequence"/>
</dbReference>
<feature type="transmembrane region" description="Helical" evidence="6">
    <location>
        <begin position="12"/>
        <end position="30"/>
    </location>
</feature>
<dbReference type="InterPro" id="IPR002797">
    <property type="entry name" value="Polysacc_synth"/>
</dbReference>
<dbReference type="InterPro" id="IPR024923">
    <property type="entry name" value="PG_synth_SpoVB"/>
</dbReference>
<evidence type="ECO:0000256" key="2">
    <source>
        <dbReference type="ARBA" id="ARBA00022475"/>
    </source>
</evidence>
<keyword evidence="3 6" id="KW-0812">Transmembrane</keyword>
<feature type="transmembrane region" description="Helical" evidence="6">
    <location>
        <begin position="453"/>
        <end position="475"/>
    </location>
</feature>
<feature type="transmembrane region" description="Helical" evidence="6">
    <location>
        <begin position="418"/>
        <end position="441"/>
    </location>
</feature>
<dbReference type="AlphaFoldDB" id="A0A9D1G4V3"/>
<feature type="transmembrane region" description="Helical" evidence="6">
    <location>
        <begin position="363"/>
        <end position="382"/>
    </location>
</feature>
<dbReference type="Pfam" id="PF01943">
    <property type="entry name" value="Polysacc_synt"/>
    <property type="match status" value="1"/>
</dbReference>
<evidence type="ECO:0000256" key="3">
    <source>
        <dbReference type="ARBA" id="ARBA00022692"/>
    </source>
</evidence>
<keyword evidence="4 6" id="KW-1133">Transmembrane helix</keyword>
<feature type="transmembrane region" description="Helical" evidence="6">
    <location>
        <begin position="234"/>
        <end position="254"/>
    </location>
</feature>
<evidence type="ECO:0000256" key="6">
    <source>
        <dbReference type="SAM" id="Phobius"/>
    </source>
</evidence>
<feature type="transmembrane region" description="Helical" evidence="6">
    <location>
        <begin position="487"/>
        <end position="510"/>
    </location>
</feature>
<dbReference type="PANTHER" id="PTHR30250:SF21">
    <property type="entry name" value="LIPID II FLIPPASE MURJ"/>
    <property type="match status" value="1"/>
</dbReference>